<comment type="caution">
    <text evidence="2">The sequence shown here is derived from an EMBL/GenBank/DDBJ whole genome shotgun (WGS) entry which is preliminary data.</text>
</comment>
<dbReference type="InterPro" id="IPR010398">
    <property type="entry name" value="DUF997"/>
</dbReference>
<organism evidence="2 3">
    <name type="scientific">Mannheimia cairinae</name>
    <dbReference type="NCBI Taxonomy" id="3025936"/>
    <lineage>
        <taxon>Bacteria</taxon>
        <taxon>Pseudomonadati</taxon>
        <taxon>Pseudomonadota</taxon>
        <taxon>Gammaproteobacteria</taxon>
        <taxon>Pasteurellales</taxon>
        <taxon>Pasteurellaceae</taxon>
        <taxon>Mannheimia</taxon>
    </lineage>
</organism>
<dbReference type="PANTHER" id="PTHR39174:SF1">
    <property type="entry name" value="INNER MEMBRANE PROTEIN"/>
    <property type="match status" value="1"/>
</dbReference>
<evidence type="ECO:0000313" key="3">
    <source>
        <dbReference type="Proteomes" id="UP001221909"/>
    </source>
</evidence>
<feature type="transmembrane region" description="Helical" evidence="1">
    <location>
        <begin position="41"/>
        <end position="62"/>
    </location>
</feature>
<dbReference type="Proteomes" id="UP001221909">
    <property type="component" value="Unassembled WGS sequence"/>
</dbReference>
<reference evidence="2 3" key="1">
    <citation type="submission" date="2023-02" db="EMBL/GenBank/DDBJ databases">
        <title>Mannheimia cairiniae sp. nov., a novel species of Mannheimia obtained from moscovy ducks (Cairina moschata) and reclassification of Mannheimia ovis as heterotypic synonym of Mannheimia pernigra.</title>
        <authorList>
            <person name="Christensen H."/>
        </authorList>
    </citation>
    <scope>NUCLEOTIDE SEQUENCE [LARGE SCALE GENOMIC DNA]</scope>
    <source>
        <strain evidence="2 3">AT1</strain>
    </source>
</reference>
<protein>
    <submittedName>
        <fullName evidence="2">DUF997 family protein</fullName>
    </submittedName>
</protein>
<feature type="transmembrane region" description="Helical" evidence="1">
    <location>
        <begin position="12"/>
        <end position="29"/>
    </location>
</feature>
<proteinExistence type="predicted"/>
<dbReference type="Pfam" id="PF06196">
    <property type="entry name" value="DUF997"/>
    <property type="match status" value="1"/>
</dbReference>
<evidence type="ECO:0000313" key="2">
    <source>
        <dbReference type="EMBL" id="MDD0825035.1"/>
    </source>
</evidence>
<keyword evidence="1" id="KW-0472">Membrane</keyword>
<dbReference type="EMBL" id="JAQSJE010000011">
    <property type="protein sequence ID" value="MDD0825035.1"/>
    <property type="molecule type" value="Genomic_DNA"/>
</dbReference>
<keyword evidence="1" id="KW-0812">Transmembrane</keyword>
<name>A0ABT5MSL1_9PAST</name>
<accession>A0ABT5MSL1</accession>
<keyword evidence="3" id="KW-1185">Reference proteome</keyword>
<gene>
    <name evidence="2" type="ORF">PTQ27_11255</name>
</gene>
<dbReference type="PANTHER" id="PTHR39174">
    <property type="entry name" value="INNER MEMBRANE PROTEIN-RELATED"/>
    <property type="match status" value="1"/>
</dbReference>
<dbReference type="RefSeq" id="WP_273749847.1">
    <property type="nucleotide sequence ID" value="NZ_JAQSJE010000011.1"/>
</dbReference>
<evidence type="ECO:0000256" key="1">
    <source>
        <dbReference type="SAM" id="Phobius"/>
    </source>
</evidence>
<sequence>MYQQLAKEARWALLLTFIYILGWVGFAYFSPQGRGIFGFPIWFELSCILLPIIFTLIATLVIKKIYKNIDLEANTNE</sequence>
<keyword evidence="1" id="KW-1133">Transmembrane helix</keyword>